<organism evidence="1 2">
    <name type="scientific">Melastoma candidum</name>
    <dbReference type="NCBI Taxonomy" id="119954"/>
    <lineage>
        <taxon>Eukaryota</taxon>
        <taxon>Viridiplantae</taxon>
        <taxon>Streptophyta</taxon>
        <taxon>Embryophyta</taxon>
        <taxon>Tracheophyta</taxon>
        <taxon>Spermatophyta</taxon>
        <taxon>Magnoliopsida</taxon>
        <taxon>eudicotyledons</taxon>
        <taxon>Gunneridae</taxon>
        <taxon>Pentapetalae</taxon>
        <taxon>rosids</taxon>
        <taxon>malvids</taxon>
        <taxon>Myrtales</taxon>
        <taxon>Melastomataceae</taxon>
        <taxon>Melastomatoideae</taxon>
        <taxon>Melastomateae</taxon>
        <taxon>Melastoma</taxon>
    </lineage>
</organism>
<keyword evidence="2" id="KW-1185">Reference proteome</keyword>
<reference evidence="2" key="1">
    <citation type="journal article" date="2023" name="Front. Plant Sci.">
        <title>Chromosomal-level genome assembly of Melastoma candidum provides insights into trichome evolution.</title>
        <authorList>
            <person name="Zhong Y."/>
            <person name="Wu W."/>
            <person name="Sun C."/>
            <person name="Zou P."/>
            <person name="Liu Y."/>
            <person name="Dai S."/>
            <person name="Zhou R."/>
        </authorList>
    </citation>
    <scope>NUCLEOTIDE SEQUENCE [LARGE SCALE GENOMIC DNA]</scope>
</reference>
<comment type="caution">
    <text evidence="1">The sequence shown here is derived from an EMBL/GenBank/DDBJ whole genome shotgun (WGS) entry which is preliminary data.</text>
</comment>
<protein>
    <submittedName>
        <fullName evidence="1">Uncharacterized protein</fullName>
    </submittedName>
</protein>
<accession>A0ACB9QZ73</accession>
<dbReference type="EMBL" id="CM042883">
    <property type="protein sequence ID" value="KAI4371750.1"/>
    <property type="molecule type" value="Genomic_DNA"/>
</dbReference>
<name>A0ACB9QZ73_9MYRT</name>
<evidence type="ECO:0000313" key="1">
    <source>
        <dbReference type="EMBL" id="KAI4371750.1"/>
    </source>
</evidence>
<dbReference type="Proteomes" id="UP001057402">
    <property type="component" value="Chromosome 4"/>
</dbReference>
<proteinExistence type="predicted"/>
<gene>
    <name evidence="1" type="ORF">MLD38_010065</name>
</gene>
<evidence type="ECO:0000313" key="2">
    <source>
        <dbReference type="Proteomes" id="UP001057402"/>
    </source>
</evidence>
<sequence length="142" mass="16184">MLAILDVHESGGPLSQYTHDDGIAFLEAVRNAAVVAKNAHPPTDKMLDAIFKILRTGMSMESAIHFFSNWKCFSARQAPCSSPACSMEWEHEPLKEVLHEDFSSRKIFSKETKDWIVLRESLLNMILSSRKMNKDLIKFAYH</sequence>